<name>A0ABY8PMT9_9BACT</name>
<dbReference type="EMBL" id="CP069362">
    <property type="protein sequence ID" value="WGS63942.1"/>
    <property type="molecule type" value="Genomic_DNA"/>
</dbReference>
<evidence type="ECO:0000256" key="3">
    <source>
        <dbReference type="ARBA" id="ARBA00022801"/>
    </source>
</evidence>
<gene>
    <name evidence="7" type="primary">nagA</name>
    <name evidence="7" type="ORF">JRV97_06060</name>
</gene>
<dbReference type="Proteomes" id="UP001232493">
    <property type="component" value="Chromosome"/>
</dbReference>
<evidence type="ECO:0000256" key="2">
    <source>
        <dbReference type="ARBA" id="ARBA00022723"/>
    </source>
</evidence>
<dbReference type="EC" id="3.5.1.25" evidence="7"/>
<dbReference type="PIRSF" id="PIRSF038994">
    <property type="entry name" value="NagA"/>
    <property type="match status" value="1"/>
</dbReference>
<dbReference type="PANTHER" id="PTHR11113">
    <property type="entry name" value="N-ACETYLGLUCOSAMINE-6-PHOSPHATE DEACETYLASE"/>
    <property type="match status" value="1"/>
</dbReference>
<evidence type="ECO:0000256" key="4">
    <source>
        <dbReference type="ARBA" id="ARBA00023277"/>
    </source>
</evidence>
<proteinExistence type="inferred from homology"/>
<dbReference type="Gene3D" id="3.20.20.140">
    <property type="entry name" value="Metal-dependent hydrolases"/>
    <property type="match status" value="1"/>
</dbReference>
<dbReference type="PANTHER" id="PTHR11113:SF14">
    <property type="entry name" value="N-ACETYLGLUCOSAMINE-6-PHOSPHATE DEACETYLASE"/>
    <property type="match status" value="1"/>
</dbReference>
<comment type="similarity">
    <text evidence="1 5">Belongs to the metallo-dependent hydrolases superfamily. NagA family.</text>
</comment>
<dbReference type="Gene3D" id="2.30.40.10">
    <property type="entry name" value="Urease, subunit C, domain 1"/>
    <property type="match status" value="1"/>
</dbReference>
<evidence type="ECO:0000256" key="5">
    <source>
        <dbReference type="PIRNR" id="PIRNR038994"/>
    </source>
</evidence>
<organism evidence="7 8">
    <name type="scientific">Marinitoga aeolica</name>
    <dbReference type="NCBI Taxonomy" id="2809031"/>
    <lineage>
        <taxon>Bacteria</taxon>
        <taxon>Thermotogati</taxon>
        <taxon>Thermotogota</taxon>
        <taxon>Thermotogae</taxon>
        <taxon>Petrotogales</taxon>
        <taxon>Petrotogaceae</taxon>
        <taxon>Marinitoga</taxon>
    </lineage>
</organism>
<dbReference type="SUPFAM" id="SSF51556">
    <property type="entry name" value="Metallo-dependent hydrolases"/>
    <property type="match status" value="1"/>
</dbReference>
<protein>
    <submittedName>
        <fullName evidence="7">N-acetylglucosamine-6-phosphate deacetylase</fullName>
        <ecNumber evidence="7">3.5.1.25</ecNumber>
    </submittedName>
</protein>
<sequence>MEIKNILIVDPIDGEYVGDIIIENDIIKQIIKKDNNYYDYILMPGFVDTHTHGYMGVDFMNAPKEDLKRWAELNFSHGVTKFYPTTVSASKKQLKEIVNNFQSILSISGIHLEGPYINKEKKGAQNEAYIYPPKLEDLKEIINENVKLITMAPEVENFFEVIDYLKGNGVIISLGHSNANYELFKKALEKNIIRITHFPNAITSLHHRSIGGVGAGLLEKFKLEMIVDKIHSSPEFIKLVYKTKNIDDIILITDSISATNLEDGEYSLGGLKVIVKDKKATLEDGTIAGSTLTFDDGVRNFYNITQCSLKELAKVSSYNALQNLNIKNEGRIKEGYIANFALLNRDLEIKKTIFHGNIVYEK</sequence>
<accession>A0ABY8PMT9</accession>
<dbReference type="NCBIfam" id="TIGR00221">
    <property type="entry name" value="nagA"/>
    <property type="match status" value="1"/>
</dbReference>
<evidence type="ECO:0000313" key="7">
    <source>
        <dbReference type="EMBL" id="WGS63942.1"/>
    </source>
</evidence>
<evidence type="ECO:0000256" key="1">
    <source>
        <dbReference type="ARBA" id="ARBA00010716"/>
    </source>
</evidence>
<reference evidence="7 8" key="1">
    <citation type="submission" date="2021-02" db="EMBL/GenBank/DDBJ databases">
        <title>Characterization of Marinitoga sp. nov. str. BP5-C20A.</title>
        <authorList>
            <person name="Erauso G."/>
            <person name="Postec A."/>
        </authorList>
    </citation>
    <scope>NUCLEOTIDE SEQUENCE [LARGE SCALE GENOMIC DNA]</scope>
    <source>
        <strain evidence="7 8">BP5-C20A</strain>
    </source>
</reference>
<dbReference type="GO" id="GO:0008448">
    <property type="term" value="F:N-acetylglucosamine-6-phosphate deacetylase activity"/>
    <property type="evidence" value="ECO:0007669"/>
    <property type="project" value="UniProtKB-EC"/>
</dbReference>
<dbReference type="Pfam" id="PF01979">
    <property type="entry name" value="Amidohydro_1"/>
    <property type="match status" value="1"/>
</dbReference>
<dbReference type="InterPro" id="IPR003764">
    <property type="entry name" value="GlcNAc_6-P_deAcase"/>
</dbReference>
<dbReference type="SUPFAM" id="SSF51338">
    <property type="entry name" value="Composite domain of metallo-dependent hydrolases"/>
    <property type="match status" value="1"/>
</dbReference>
<feature type="domain" description="Amidohydrolase-related" evidence="6">
    <location>
        <begin position="41"/>
        <end position="359"/>
    </location>
</feature>
<dbReference type="InterPro" id="IPR006680">
    <property type="entry name" value="Amidohydro-rel"/>
</dbReference>
<keyword evidence="2" id="KW-0479">Metal-binding</keyword>
<keyword evidence="8" id="KW-1185">Reference proteome</keyword>
<evidence type="ECO:0000259" key="6">
    <source>
        <dbReference type="Pfam" id="PF01979"/>
    </source>
</evidence>
<dbReference type="CDD" id="cd00854">
    <property type="entry name" value="NagA"/>
    <property type="match status" value="1"/>
</dbReference>
<keyword evidence="4 5" id="KW-0119">Carbohydrate metabolism</keyword>
<keyword evidence="3 5" id="KW-0378">Hydrolase</keyword>
<dbReference type="RefSeq" id="WP_280997210.1">
    <property type="nucleotide sequence ID" value="NZ_CP069362.1"/>
</dbReference>
<evidence type="ECO:0000313" key="8">
    <source>
        <dbReference type="Proteomes" id="UP001232493"/>
    </source>
</evidence>
<dbReference type="InterPro" id="IPR011059">
    <property type="entry name" value="Metal-dep_hydrolase_composite"/>
</dbReference>
<dbReference type="InterPro" id="IPR032466">
    <property type="entry name" value="Metal_Hydrolase"/>
</dbReference>